<dbReference type="Proteomes" id="UP000193558">
    <property type="component" value="Unassembled WGS sequence"/>
</dbReference>
<dbReference type="GO" id="GO:0005829">
    <property type="term" value="C:cytosol"/>
    <property type="evidence" value="ECO:0007669"/>
    <property type="project" value="TreeGrafter"/>
</dbReference>
<accession>A0A1X1D3E8</accession>
<dbReference type="InterPro" id="IPR029056">
    <property type="entry name" value="Ribokinase-like"/>
</dbReference>
<dbReference type="PROSITE" id="PS00583">
    <property type="entry name" value="PFKB_KINASES_1"/>
    <property type="match status" value="1"/>
</dbReference>
<evidence type="ECO:0000256" key="3">
    <source>
        <dbReference type="ARBA" id="ARBA00022777"/>
    </source>
</evidence>
<dbReference type="EMBL" id="MLFR01000002">
    <property type="protein sequence ID" value="ORM71189.1"/>
    <property type="molecule type" value="Genomic_DNA"/>
</dbReference>
<dbReference type="GO" id="GO:0016301">
    <property type="term" value="F:kinase activity"/>
    <property type="evidence" value="ECO:0007669"/>
    <property type="project" value="UniProtKB-KW"/>
</dbReference>
<dbReference type="PRINTS" id="PR00990">
    <property type="entry name" value="RIBOKINASE"/>
</dbReference>
<protein>
    <recommendedName>
        <fullName evidence="5">Carbohydrate kinase PfkB domain-containing protein</fullName>
    </recommendedName>
</protein>
<evidence type="ECO:0000259" key="5">
    <source>
        <dbReference type="Pfam" id="PF00294"/>
    </source>
</evidence>
<dbReference type="InterPro" id="IPR011611">
    <property type="entry name" value="PfkB_dom"/>
</dbReference>
<dbReference type="Pfam" id="PF00294">
    <property type="entry name" value="PfkB"/>
    <property type="match status" value="1"/>
</dbReference>
<keyword evidence="3 4" id="KW-0418">Kinase</keyword>
<dbReference type="SUPFAM" id="SSF53613">
    <property type="entry name" value="Ribokinase-like"/>
    <property type="match status" value="1"/>
</dbReference>
<dbReference type="PANTHER" id="PTHR10584">
    <property type="entry name" value="SUGAR KINASE"/>
    <property type="match status" value="1"/>
</dbReference>
<evidence type="ECO:0000313" key="7">
    <source>
        <dbReference type="Proteomes" id="UP000193558"/>
    </source>
</evidence>
<reference evidence="6 7" key="1">
    <citation type="journal article" date="2017" name="Antonie Van Leeuwenhoek">
        <title>Phylogenomic resolution of the bacterial genus Pantoea and its relationship with Erwinia and Tatumella.</title>
        <authorList>
            <person name="Palmer M."/>
            <person name="Steenkamp E.T."/>
            <person name="Coetzee M.P."/>
            <person name="Chan W.Y."/>
            <person name="van Zyl E."/>
            <person name="De Maayer P."/>
            <person name="Coutinho T.A."/>
            <person name="Blom J."/>
            <person name="Smits T.H."/>
            <person name="Duffy B."/>
            <person name="Venter S.N."/>
        </authorList>
    </citation>
    <scope>NUCLEOTIDE SEQUENCE [LARGE SCALE GENOMIC DNA]</scope>
    <source>
        <strain evidence="6 7">LMG 26275</strain>
    </source>
</reference>
<dbReference type="Gene3D" id="3.40.1190.20">
    <property type="match status" value="1"/>
</dbReference>
<dbReference type="InterPro" id="IPR002173">
    <property type="entry name" value="Carboh/pur_kinase_PfkB_CS"/>
</dbReference>
<dbReference type="PROSITE" id="PS00584">
    <property type="entry name" value="PFKB_KINASES_2"/>
    <property type="match status" value="1"/>
</dbReference>
<keyword evidence="2 4" id="KW-0808">Transferase</keyword>
<organism evidence="6 7">
    <name type="scientific">Pantoea rwandensis</name>
    <dbReference type="NCBI Taxonomy" id="1076550"/>
    <lineage>
        <taxon>Bacteria</taxon>
        <taxon>Pseudomonadati</taxon>
        <taxon>Pseudomonadota</taxon>
        <taxon>Gammaproteobacteria</taxon>
        <taxon>Enterobacterales</taxon>
        <taxon>Erwiniaceae</taxon>
        <taxon>Pantoea</taxon>
    </lineage>
</organism>
<evidence type="ECO:0000256" key="1">
    <source>
        <dbReference type="ARBA" id="ARBA00010688"/>
    </source>
</evidence>
<feature type="domain" description="Carbohydrate kinase PfkB" evidence="5">
    <location>
        <begin position="12"/>
        <end position="308"/>
    </location>
</feature>
<dbReference type="RefSeq" id="WP_139810639.1">
    <property type="nucleotide sequence ID" value="NZ_MLFR01000002.1"/>
</dbReference>
<proteinExistence type="inferred from homology"/>
<comment type="similarity">
    <text evidence="1 4">Belongs to the carbohydrate kinase PfkB family.</text>
</comment>
<dbReference type="CDD" id="cd01166">
    <property type="entry name" value="KdgK"/>
    <property type="match status" value="1"/>
</dbReference>
<evidence type="ECO:0000256" key="2">
    <source>
        <dbReference type="ARBA" id="ARBA00022679"/>
    </source>
</evidence>
<dbReference type="GO" id="GO:0006796">
    <property type="term" value="P:phosphate-containing compound metabolic process"/>
    <property type="evidence" value="ECO:0007669"/>
    <property type="project" value="UniProtKB-ARBA"/>
</dbReference>
<sequence length="329" mass="34809">MKQPQLDNQPPEIICVGMALVDFLAKGVETFPRPGSTGVVESISMSTGGDAINQAITLAKLGHAVSLFGIVGNDQQGHYVINECHQYGIQTSGMFIDQKQPTSTSVVLIDAKGERSFLASRNSLIFQQGPEHINLDLVQNGVKIVSIGSLFCSEKLDLQALPALLKKAKSVGATTIADLICDRSSGTLEEMREAFRYLDIIVPSYDEAVHFTGMTDPIAAAKVFQTYGVNTVIVKLGSRGAIAVSRDWGEVLHVPVFPTNVVDTTGSGDNFMAGLVSGLAQGIGLAECMKLGAAVAALSVQAVGASAGVRDVQQVAEFIEAHTQQLTHP</sequence>
<dbReference type="OrthoDB" id="9795789at2"/>
<evidence type="ECO:0000256" key="4">
    <source>
        <dbReference type="RuleBase" id="RU003704"/>
    </source>
</evidence>
<dbReference type="PANTHER" id="PTHR10584:SF166">
    <property type="entry name" value="RIBOKINASE"/>
    <property type="match status" value="1"/>
</dbReference>
<comment type="caution">
    <text evidence="6">The sequence shown here is derived from an EMBL/GenBank/DDBJ whole genome shotgun (WGS) entry which is preliminary data.</text>
</comment>
<name>A0A1X1D3E8_9GAMM</name>
<dbReference type="AlphaFoldDB" id="A0A1X1D3E8"/>
<gene>
    <name evidence="6" type="ORF">HA51_04745</name>
</gene>
<dbReference type="InterPro" id="IPR002139">
    <property type="entry name" value="Ribo/fructo_kinase"/>
</dbReference>
<evidence type="ECO:0000313" key="6">
    <source>
        <dbReference type="EMBL" id="ORM71189.1"/>
    </source>
</evidence>